<reference evidence="1" key="1">
    <citation type="submission" date="2023-04" db="EMBL/GenBank/DDBJ databases">
        <title>Candida boidinii NBRC 1967.</title>
        <authorList>
            <person name="Ichikawa N."/>
            <person name="Sato H."/>
            <person name="Tonouchi N."/>
        </authorList>
    </citation>
    <scope>NUCLEOTIDE SEQUENCE</scope>
    <source>
        <strain evidence="1">NBRC 1967</strain>
    </source>
</reference>
<gene>
    <name evidence="1" type="ORF">Cboi01_000035700</name>
</gene>
<comment type="caution">
    <text evidence="1">The sequence shown here is derived from an EMBL/GenBank/DDBJ whole genome shotgun (WGS) entry which is preliminary data.</text>
</comment>
<organism evidence="1 2">
    <name type="scientific">Candida boidinii</name>
    <name type="common">Yeast</name>
    <dbReference type="NCBI Taxonomy" id="5477"/>
    <lineage>
        <taxon>Eukaryota</taxon>
        <taxon>Fungi</taxon>
        <taxon>Dikarya</taxon>
        <taxon>Ascomycota</taxon>
        <taxon>Saccharomycotina</taxon>
        <taxon>Pichiomycetes</taxon>
        <taxon>Pichiales</taxon>
        <taxon>Pichiaceae</taxon>
        <taxon>Ogataea</taxon>
        <taxon>Ogataea/Candida clade</taxon>
    </lineage>
</organism>
<evidence type="ECO:0000313" key="2">
    <source>
        <dbReference type="Proteomes" id="UP001165101"/>
    </source>
</evidence>
<keyword evidence="2" id="KW-1185">Reference proteome</keyword>
<dbReference type="EMBL" id="BSXV01000090">
    <property type="protein sequence ID" value="GME87418.1"/>
    <property type="molecule type" value="Genomic_DNA"/>
</dbReference>
<dbReference type="Proteomes" id="UP001165101">
    <property type="component" value="Unassembled WGS sequence"/>
</dbReference>
<evidence type="ECO:0000313" key="1">
    <source>
        <dbReference type="EMBL" id="GME87418.1"/>
    </source>
</evidence>
<accession>A0ACB5TEQ4</accession>
<sequence length="1340" mass="146493">MSLSTKSPHFKFPNNSSNDDYFSSGSHSSSSSSSNSAIKSPTNTSSSFLHKSSSTSNRNITSSPIITSASSSSSSSSASTATTGSENNEDNNNLTISNSSSSSSSNSSNSNSTLNSTNNVPFKLNDIKRPIGKNSVVSNINSSSFTQPNNMTFKISTNNLNLNLAHRKKNSNSSISSTSNIISPNGPISSSTPTTASTYIASNSSTVKPNHKYVGSISSINSDSTLVDSIDDLNTLSSTNSANSNSNSTVSSKSSMQNFHYPKHGSVGSSDTLYEIHETSTNLKFMSIAENEEENKLDSNNNTSSNTNNNNNDTMTSSSELSPNLDSAYSIPSPYRSSIKATISKRIPTSGLQRKVGHRTTKSDATSMKSYNLKSQQQQIQQIQSQKAQQFEQAQTQSAAAANGAVDSTSSAISKPTQTTSNIEPIQAPKFEFSRPKSIKLPQSACDYTSFPFRPSGITGESSPINLTSRPTTQSPFLPSDDNVNDTRNKNKDIHEHNLNSPNSASASNLQDLLNSKISNQSASFNKIFNGSSDQLNLPKSGLCASSLLRPSRFKDVNFELPKDCEILDLDKSVDLIKSSEDDVGEDGLSNLLVIDVRPFQDYCKSHIRGSLNLCLPSTLLKRSTFKLDRCIATLTSDEKGILKKYLLRESDEFPTVLFYDYSTNTDKEASLSISNLALKFSDSAEWKGKLFVVKGGFKNFNNVYPDLVGSETFFTTIHKGKLNDKRSPKNSSFITEKKNSDAAAVDANDDIKNSTATGNENGSSEVLGVPSNDSQISISSNDSGNVKVPLLSSSSQLITDNNNVSNTSSSSLNTSKDSNFSPTITSSSVLYSSPTTVSTTAAKLPEITIDACPNSPHGDVRRLKASAASSFQGRSPVSATLGLNHFILPDTSNIPFFKTRHHEEFLTPRADSSLHLNTVLSTPDKLYLPNWLSNVIGSDLGATELSKKFHDIQVMERSRLNNAMCKPNTINSYDFKNSSSPFSDIETPSFSAGVELGRKNRYKDIFPYDHSRVKIKKYNNSDENELDQESEYINASYLNAPGSKNSYIATQGPLEETIGDFWKVVVDHNIQLIFSLTAQKENEVEKCAPYWLPGTYASNGVFINVDCLEEIKQFKITPNSNCDVIVRRIRINITSDNNKSHEILQIHVLSWPDFGAVINSFDLISLVYLRKYITAITNTEDCPILVHCSAGCGRTGCFSAIDACIDILLHENNADIKNVLKARDDQQLDTDASILSDAVATVSTESSATTTNSNVSSKSVTEERDLVYDIVCAFRCQRVSMVQNLKQYILIYDTILLFERIVKEGFDKYFKSGDLIDWRENEFTVIKNFLDDFKSNEES</sequence>
<proteinExistence type="predicted"/>
<name>A0ACB5TEQ4_CANBO</name>
<protein>
    <submittedName>
        <fullName evidence="1">Unnamed protein product</fullName>
    </submittedName>
</protein>